<dbReference type="AlphaFoldDB" id="A0A2I0T7H4"/>
<sequence length="97" mass="10631">MRKLRDIGQPWEPMASMAVSPRSLQPVWPCLLEACSQCGCVPWEPVASVAVSLGRRSELMLAMMEEEEGGEGSHQGDKVCSRHGGPSRMKLARPPEL</sequence>
<reference evidence="3" key="1">
    <citation type="submission" date="2017-11" db="EMBL/GenBank/DDBJ databases">
        <authorList>
            <person name="Lima N.C."/>
            <person name="Parody-Merino A.M."/>
            <person name="Battley P.F."/>
            <person name="Fidler A.E."/>
            <person name="Prosdocimi F."/>
        </authorList>
    </citation>
    <scope>NUCLEOTIDE SEQUENCE [LARGE SCALE GENOMIC DNA]</scope>
</reference>
<keyword evidence="3" id="KW-1185">Reference proteome</keyword>
<dbReference type="EMBL" id="KZ516319">
    <property type="protein sequence ID" value="PKU29750.1"/>
    <property type="molecule type" value="Genomic_DNA"/>
</dbReference>
<name>A0A2I0T7H4_LIMLA</name>
<evidence type="ECO:0000313" key="2">
    <source>
        <dbReference type="EMBL" id="PKU29750.1"/>
    </source>
</evidence>
<accession>A0A2I0T7H4</accession>
<gene>
    <name evidence="2" type="ORF">llap_19946</name>
</gene>
<evidence type="ECO:0000313" key="3">
    <source>
        <dbReference type="Proteomes" id="UP000233556"/>
    </source>
</evidence>
<feature type="region of interest" description="Disordered" evidence="1">
    <location>
        <begin position="65"/>
        <end position="97"/>
    </location>
</feature>
<protein>
    <submittedName>
        <fullName evidence="2">Uncharacterized protein</fullName>
    </submittedName>
</protein>
<evidence type="ECO:0000256" key="1">
    <source>
        <dbReference type="SAM" id="MobiDB-lite"/>
    </source>
</evidence>
<reference evidence="3" key="2">
    <citation type="submission" date="2017-12" db="EMBL/GenBank/DDBJ databases">
        <title>Genome sequence of the Bar-tailed Godwit (Limosa lapponica baueri).</title>
        <authorList>
            <person name="Lima N.C.B."/>
            <person name="Parody-Merino A.M."/>
            <person name="Battley P.F."/>
            <person name="Fidler A.E."/>
            <person name="Prosdocimi F."/>
        </authorList>
    </citation>
    <scope>NUCLEOTIDE SEQUENCE [LARGE SCALE GENOMIC DNA]</scope>
</reference>
<proteinExistence type="predicted"/>
<dbReference type="Proteomes" id="UP000233556">
    <property type="component" value="Unassembled WGS sequence"/>
</dbReference>
<organism evidence="2 3">
    <name type="scientific">Limosa lapponica baueri</name>
    <dbReference type="NCBI Taxonomy" id="1758121"/>
    <lineage>
        <taxon>Eukaryota</taxon>
        <taxon>Metazoa</taxon>
        <taxon>Chordata</taxon>
        <taxon>Craniata</taxon>
        <taxon>Vertebrata</taxon>
        <taxon>Euteleostomi</taxon>
        <taxon>Archelosauria</taxon>
        <taxon>Archosauria</taxon>
        <taxon>Dinosauria</taxon>
        <taxon>Saurischia</taxon>
        <taxon>Theropoda</taxon>
        <taxon>Coelurosauria</taxon>
        <taxon>Aves</taxon>
        <taxon>Neognathae</taxon>
        <taxon>Neoaves</taxon>
        <taxon>Charadriiformes</taxon>
        <taxon>Scolopacidae</taxon>
        <taxon>Limosa</taxon>
    </lineage>
</organism>